<dbReference type="PANTHER" id="PTHR35177:SF2">
    <property type="entry name" value="HYDROGENASE MATURATION FACTOR HYBG"/>
    <property type="match status" value="1"/>
</dbReference>
<comment type="caution">
    <text evidence="2">The sequence shown here is derived from an EMBL/GenBank/DDBJ whole genome shotgun (WGS) entry which is preliminary data.</text>
</comment>
<organism evidence="2 3">
    <name type="scientific">Thiohalorhabdus methylotrophus</name>
    <dbReference type="NCBI Taxonomy" id="3242694"/>
    <lineage>
        <taxon>Bacteria</taxon>
        <taxon>Pseudomonadati</taxon>
        <taxon>Pseudomonadota</taxon>
        <taxon>Gammaproteobacteria</taxon>
        <taxon>Thiohalorhabdales</taxon>
        <taxon>Thiohalorhabdaceae</taxon>
        <taxon>Thiohalorhabdus</taxon>
    </lineage>
</organism>
<keyword evidence="3" id="KW-1185">Reference proteome</keyword>
<evidence type="ECO:0000256" key="1">
    <source>
        <dbReference type="ARBA" id="ARBA00006018"/>
    </source>
</evidence>
<dbReference type="Pfam" id="PF01455">
    <property type="entry name" value="HupF_HypC"/>
    <property type="match status" value="1"/>
</dbReference>
<dbReference type="Proteomes" id="UP001575181">
    <property type="component" value="Unassembled WGS sequence"/>
</dbReference>
<sequence>MCIGQPMQIQEQQPGRALVAGRGEERWVSTLLVDDPGPEAWVLVHLDAARQVLSAEEAARVGAALDGLEAALRGESVDAYFPDLVDREPPLPDFLRDQYPEDSQ</sequence>
<protein>
    <submittedName>
        <fullName evidence="2">HypC/HybG/HupF family hydrogenase formation chaperone</fullName>
    </submittedName>
</protein>
<gene>
    <name evidence="2" type="ORF">ACERLL_12285</name>
</gene>
<dbReference type="NCBIfam" id="TIGR00074">
    <property type="entry name" value="hypC_hupF"/>
    <property type="match status" value="1"/>
</dbReference>
<dbReference type="EMBL" id="JBGUAW010000008">
    <property type="protein sequence ID" value="MFA9461601.1"/>
    <property type="molecule type" value="Genomic_DNA"/>
</dbReference>
<proteinExistence type="inferred from homology"/>
<name>A0ABV4TZK7_9GAMM</name>
<dbReference type="InterPro" id="IPR001109">
    <property type="entry name" value="Hydrogenase_HupF/HypC"/>
</dbReference>
<dbReference type="PRINTS" id="PR00445">
    <property type="entry name" value="HUPFHYPC"/>
</dbReference>
<accession>A0ABV4TZK7</accession>
<evidence type="ECO:0000313" key="2">
    <source>
        <dbReference type="EMBL" id="MFA9461601.1"/>
    </source>
</evidence>
<dbReference type="PANTHER" id="PTHR35177">
    <property type="entry name" value="HYDROGENASE MATURATION FACTOR HYBG"/>
    <property type="match status" value="1"/>
</dbReference>
<reference evidence="2 3" key="1">
    <citation type="submission" date="2024-08" db="EMBL/GenBank/DDBJ databases">
        <title>Whole-genome sequencing of halo(alkali)philic microorganisms from hypersaline lakes.</title>
        <authorList>
            <person name="Sorokin D.Y."/>
            <person name="Merkel A.Y."/>
            <person name="Messina E."/>
            <person name="Yakimov M."/>
        </authorList>
    </citation>
    <scope>NUCLEOTIDE SEQUENCE [LARGE SCALE GENOMIC DNA]</scope>
    <source>
        <strain evidence="2 3">Cl-TMA</strain>
    </source>
</reference>
<dbReference type="Gene3D" id="2.30.30.140">
    <property type="match status" value="1"/>
</dbReference>
<dbReference type="SUPFAM" id="SSF159127">
    <property type="entry name" value="HupF/HypC-like"/>
    <property type="match status" value="1"/>
</dbReference>
<evidence type="ECO:0000313" key="3">
    <source>
        <dbReference type="Proteomes" id="UP001575181"/>
    </source>
</evidence>
<comment type="similarity">
    <text evidence="1">Belongs to the HupF/HypC family.</text>
</comment>
<dbReference type="RefSeq" id="WP_373656385.1">
    <property type="nucleotide sequence ID" value="NZ_JBGUAW010000008.1"/>
</dbReference>